<feature type="transmembrane region" description="Helical" evidence="1">
    <location>
        <begin position="125"/>
        <end position="141"/>
    </location>
</feature>
<evidence type="ECO:0000313" key="2">
    <source>
        <dbReference type="EMBL" id="MBU2691058.1"/>
    </source>
</evidence>
<dbReference type="AlphaFoldDB" id="A0A948WCM4"/>
<reference evidence="2" key="1">
    <citation type="submission" date="2021-05" db="EMBL/GenBank/DDBJ databases">
        <title>Energy efficiency and biological interactions define the core microbiome of deep oligotrophic groundwater.</title>
        <authorList>
            <person name="Mehrshad M."/>
            <person name="Lopez-Fernandez M."/>
            <person name="Bell E."/>
            <person name="Bernier-Latmani R."/>
            <person name="Bertilsson S."/>
            <person name="Dopson M."/>
        </authorList>
    </citation>
    <scope>NUCLEOTIDE SEQUENCE</scope>
    <source>
        <strain evidence="2">Modern_marine.mb.64</strain>
    </source>
</reference>
<accession>A0A948WCM4</accession>
<dbReference type="EMBL" id="JAHJDP010000042">
    <property type="protein sequence ID" value="MBU2691058.1"/>
    <property type="molecule type" value="Genomic_DNA"/>
</dbReference>
<comment type="caution">
    <text evidence="2">The sequence shown here is derived from an EMBL/GenBank/DDBJ whole genome shotgun (WGS) entry which is preliminary data.</text>
</comment>
<dbReference type="Proteomes" id="UP000777784">
    <property type="component" value="Unassembled WGS sequence"/>
</dbReference>
<feature type="transmembrane region" description="Helical" evidence="1">
    <location>
        <begin position="98"/>
        <end position="119"/>
    </location>
</feature>
<evidence type="ECO:0000313" key="3">
    <source>
        <dbReference type="Proteomes" id="UP000777784"/>
    </source>
</evidence>
<organism evidence="2 3">
    <name type="scientific">Eiseniibacteriota bacterium</name>
    <dbReference type="NCBI Taxonomy" id="2212470"/>
    <lineage>
        <taxon>Bacteria</taxon>
        <taxon>Candidatus Eiseniibacteriota</taxon>
    </lineage>
</organism>
<sequence length="254" mass="28367">MTEYRYAEHLRRIHERLDLPQPVKSRIILEIAADMEELHRHYRESGLSEREAEERVAGILNISDEALADLIEVHQSPIKRFLDRLSSQAQSRWEQTTLIILLLFMGVTTGHILLTARPFADAGPMVWPVLGTSTATIYLMLKKIYTLFIKKDYRVRNLHSGLTPLLVMAGLNAFVGVIAFLVTLTASYLFMTLYIKPSGTGMAEAVRQSAAAGIVCLFAAVITGLIWFLLSSSVTRIVRAEADGLLGWQTPNGI</sequence>
<protein>
    <submittedName>
        <fullName evidence="2">Uncharacterized protein</fullName>
    </submittedName>
</protein>
<keyword evidence="1" id="KW-0472">Membrane</keyword>
<evidence type="ECO:0000256" key="1">
    <source>
        <dbReference type="SAM" id="Phobius"/>
    </source>
</evidence>
<feature type="transmembrane region" description="Helical" evidence="1">
    <location>
        <begin position="162"/>
        <end position="190"/>
    </location>
</feature>
<feature type="transmembrane region" description="Helical" evidence="1">
    <location>
        <begin position="210"/>
        <end position="230"/>
    </location>
</feature>
<name>A0A948WCM4_UNCEI</name>
<keyword evidence="1" id="KW-0812">Transmembrane</keyword>
<proteinExistence type="predicted"/>
<gene>
    <name evidence="2" type="ORF">KJ970_09020</name>
</gene>
<keyword evidence="1" id="KW-1133">Transmembrane helix</keyword>